<gene>
    <name evidence="1" type="ORF">JI435_115530</name>
</gene>
<protein>
    <submittedName>
        <fullName evidence="1">Uncharacterized protein</fullName>
    </submittedName>
</protein>
<dbReference type="VEuPathDB" id="FungiDB:JI435_115530"/>
<name>A0A7U2I7F2_PHANO</name>
<dbReference type="Proteomes" id="UP000663193">
    <property type="component" value="Chromosome 14"/>
</dbReference>
<organism evidence="1 2">
    <name type="scientific">Phaeosphaeria nodorum (strain SN15 / ATCC MYA-4574 / FGSC 10173)</name>
    <name type="common">Glume blotch fungus</name>
    <name type="synonym">Parastagonospora nodorum</name>
    <dbReference type="NCBI Taxonomy" id="321614"/>
    <lineage>
        <taxon>Eukaryota</taxon>
        <taxon>Fungi</taxon>
        <taxon>Dikarya</taxon>
        <taxon>Ascomycota</taxon>
        <taxon>Pezizomycotina</taxon>
        <taxon>Dothideomycetes</taxon>
        <taxon>Pleosporomycetidae</taxon>
        <taxon>Pleosporales</taxon>
        <taxon>Pleosporineae</taxon>
        <taxon>Phaeosphaeriaceae</taxon>
        <taxon>Parastagonospora</taxon>
    </lineage>
</organism>
<dbReference type="AlphaFoldDB" id="A0A7U2I7F2"/>
<reference evidence="2" key="1">
    <citation type="journal article" date="2021" name="BMC Genomics">
        <title>Chromosome-level genome assembly and manually-curated proteome of model necrotroph Parastagonospora nodorum Sn15 reveals a genome-wide trove of candidate effector homologs, and redundancy of virulence-related functions within an accessory chromosome.</title>
        <authorList>
            <person name="Bertazzoni S."/>
            <person name="Jones D.A.B."/>
            <person name="Phan H.T."/>
            <person name="Tan K.-C."/>
            <person name="Hane J.K."/>
        </authorList>
    </citation>
    <scope>NUCLEOTIDE SEQUENCE [LARGE SCALE GENOMIC DNA]</scope>
    <source>
        <strain evidence="2">SN15 / ATCC MYA-4574 / FGSC 10173)</strain>
    </source>
</reference>
<keyword evidence="2" id="KW-1185">Reference proteome</keyword>
<proteinExistence type="predicted"/>
<evidence type="ECO:0000313" key="1">
    <source>
        <dbReference type="EMBL" id="QRD02827.1"/>
    </source>
</evidence>
<evidence type="ECO:0000313" key="2">
    <source>
        <dbReference type="Proteomes" id="UP000663193"/>
    </source>
</evidence>
<sequence length="182" mass="21385">MESLLTLTHWLRPLLDIRVKKDFHLRIFFKDGREHQKLEAFRPVVRTFVDAGAHFALLSPVPGMDEHQNVLNYFEMGLQDWQNEWAAIAEARRLEQLESMRKSRMRYANEALGDDTEIDILILMLRSRVQNDRDVRRLVELVARGEANERQLYEFGHLMNDLEWDAFASHLPDDYSEGTATS</sequence>
<dbReference type="EMBL" id="CP069036">
    <property type="protein sequence ID" value="QRD02827.1"/>
    <property type="molecule type" value="Genomic_DNA"/>
</dbReference>
<accession>A0A7U2I7F2</accession>